<dbReference type="NCBIfam" id="TIGR03804">
    <property type="entry name" value="para_beta_helix"/>
    <property type="match status" value="1"/>
</dbReference>
<gene>
    <name evidence="2" type="ORF">AMJ39_09045</name>
</gene>
<name>A0A0S7WP03_UNCT6</name>
<dbReference type="STRING" id="1703770.AMJ39_09045"/>
<evidence type="ECO:0000313" key="3">
    <source>
        <dbReference type="Proteomes" id="UP000052008"/>
    </source>
</evidence>
<dbReference type="InterPro" id="IPR011050">
    <property type="entry name" value="Pectin_lyase_fold/virulence"/>
</dbReference>
<dbReference type="InterPro" id="IPR039448">
    <property type="entry name" value="Beta_helix"/>
</dbReference>
<comment type="caution">
    <text evidence="2">The sequence shown here is derived from an EMBL/GenBank/DDBJ whole genome shotgun (WGS) entry which is preliminary data.</text>
</comment>
<dbReference type="SMART" id="SM00710">
    <property type="entry name" value="PbH1"/>
    <property type="match status" value="3"/>
</dbReference>
<dbReference type="InterPro" id="IPR006626">
    <property type="entry name" value="PbH1"/>
</dbReference>
<accession>A0A0S7WP03</accession>
<protein>
    <recommendedName>
        <fullName evidence="1">Right handed beta helix domain-containing protein</fullName>
    </recommendedName>
</protein>
<dbReference type="InterPro" id="IPR012334">
    <property type="entry name" value="Pectin_lyas_fold"/>
</dbReference>
<dbReference type="Gene3D" id="2.160.20.10">
    <property type="entry name" value="Single-stranded right-handed beta-helix, Pectin lyase-like"/>
    <property type="match status" value="1"/>
</dbReference>
<evidence type="ECO:0000259" key="1">
    <source>
        <dbReference type="Pfam" id="PF13229"/>
    </source>
</evidence>
<reference evidence="2 3" key="1">
    <citation type="journal article" date="2015" name="Microbiome">
        <title>Genomic resolution of linkages in carbon, nitrogen, and sulfur cycling among widespread estuary sediment bacteria.</title>
        <authorList>
            <person name="Baker B.J."/>
            <person name="Lazar C.S."/>
            <person name="Teske A.P."/>
            <person name="Dick G.J."/>
        </authorList>
    </citation>
    <scope>NUCLEOTIDE SEQUENCE [LARGE SCALE GENOMIC DNA]</scope>
    <source>
        <strain evidence="2">DG_24</strain>
    </source>
</reference>
<sequence>MPCSTRTWRVPDECPTIQAGIDSASNGDTVIVVDGLYTGEGNRDVFFLGKAIVVMSENGPGRTIIDCQQSGRGFCFSGEGPNAVLRGFTISNGHTTNGGGIYCHNASPTIYGNIVRANTAEDAGGGIHCSTSSFPTLIGNTITGNRAERGGGVYCLDSSPTLINSVLWSDSASTGPEVYLSNDYGLVSSMSVSYSNAEGGLGAVYVAPGCTLYCGEGNIDDDPMFVLGERGDYRLLWQSPCIDAGHPDSLDPDGTRRDMGAYSFDQSKMLVTYATPETRTLERGENCRVLYTLANCHAHSVPAGGIVELTLPNGEPWPGNPLEGPGYGIVPPEFNWQYVWEYTVPEAWPLGRWGFTWKVGLPGNLFDKDSFEFEVQGP</sequence>
<dbReference type="Proteomes" id="UP000052008">
    <property type="component" value="Unassembled WGS sequence"/>
</dbReference>
<organism evidence="2 3">
    <name type="scientific">candidate division TA06 bacterium DG_24</name>
    <dbReference type="NCBI Taxonomy" id="1703770"/>
    <lineage>
        <taxon>Bacteria</taxon>
        <taxon>Bacteria division TA06</taxon>
    </lineage>
</organism>
<dbReference type="SUPFAM" id="SSF51126">
    <property type="entry name" value="Pectin lyase-like"/>
    <property type="match status" value="1"/>
</dbReference>
<dbReference type="AlphaFoldDB" id="A0A0S7WP03"/>
<dbReference type="InterPro" id="IPR022441">
    <property type="entry name" value="Para_beta_helix_rpt-2"/>
</dbReference>
<proteinExistence type="predicted"/>
<feature type="domain" description="Right handed beta helix" evidence="1">
    <location>
        <begin position="63"/>
        <end position="164"/>
    </location>
</feature>
<dbReference type="EMBL" id="LIZS01000088">
    <property type="protein sequence ID" value="KPJ51927.1"/>
    <property type="molecule type" value="Genomic_DNA"/>
</dbReference>
<evidence type="ECO:0000313" key="2">
    <source>
        <dbReference type="EMBL" id="KPJ51927.1"/>
    </source>
</evidence>
<dbReference type="Pfam" id="PF13229">
    <property type="entry name" value="Beta_helix"/>
    <property type="match status" value="1"/>
</dbReference>